<proteinExistence type="inferred from homology"/>
<dbReference type="InterPro" id="IPR035093">
    <property type="entry name" value="RelE/ParE_toxin_dom_sf"/>
</dbReference>
<evidence type="ECO:0000256" key="2">
    <source>
        <dbReference type="ARBA" id="ARBA00022649"/>
    </source>
</evidence>
<sequence length="99" mass="11371">MRVLFSDEAERGLEEIGDYIAKDNPRRAISIMRELRDSALVLADHPKAHPLIPRYEECGHRRKPYRSYLIIYTVKGDHVLIDAILQGSQDYESVLFGDG</sequence>
<dbReference type="Proteomes" id="UP000017837">
    <property type="component" value="Unassembled WGS sequence"/>
</dbReference>
<keyword evidence="2" id="KW-1277">Toxin-antitoxin system</keyword>
<dbReference type="InterPro" id="IPR007712">
    <property type="entry name" value="RelE/ParE_toxin"/>
</dbReference>
<dbReference type="NCBIfam" id="TIGR02385">
    <property type="entry name" value="RelE_StbE"/>
    <property type="match status" value="1"/>
</dbReference>
<dbReference type="Gene3D" id="3.30.2310.20">
    <property type="entry name" value="RelE-like"/>
    <property type="match status" value="1"/>
</dbReference>
<comment type="similarity">
    <text evidence="1">Belongs to the RelE toxin family.</text>
</comment>
<dbReference type="PANTHER" id="PTHR33755:SF6">
    <property type="entry name" value="PLASMID STABILIZATION SYSTEM PROTEIN"/>
    <property type="match status" value="1"/>
</dbReference>
<dbReference type="EMBL" id="AWGB01000064">
    <property type="protein sequence ID" value="ESQ84236.1"/>
    <property type="molecule type" value="Genomic_DNA"/>
</dbReference>
<evidence type="ECO:0000256" key="1">
    <source>
        <dbReference type="ARBA" id="ARBA00006226"/>
    </source>
</evidence>
<dbReference type="AlphaFoldDB" id="V4P846"/>
<gene>
    <name evidence="3" type="ORF">ABENE_19630</name>
</gene>
<dbReference type="PATRIC" id="fig|1121022.4.peg.4021"/>
<evidence type="ECO:0000313" key="4">
    <source>
        <dbReference type="Proteomes" id="UP000017837"/>
    </source>
</evidence>
<name>V4P846_9CAUL</name>
<protein>
    <recommendedName>
        <fullName evidence="5">Plasmid stabilization protein</fullName>
    </recommendedName>
</protein>
<organism evidence="3 4">
    <name type="scientific">Asticcacaulis benevestitus DSM 16100 = ATCC BAA-896</name>
    <dbReference type="NCBI Taxonomy" id="1121022"/>
    <lineage>
        <taxon>Bacteria</taxon>
        <taxon>Pseudomonadati</taxon>
        <taxon>Pseudomonadota</taxon>
        <taxon>Alphaproteobacteria</taxon>
        <taxon>Caulobacterales</taxon>
        <taxon>Caulobacteraceae</taxon>
        <taxon>Asticcacaulis</taxon>
    </lineage>
</organism>
<evidence type="ECO:0000313" key="3">
    <source>
        <dbReference type="EMBL" id="ESQ84236.1"/>
    </source>
</evidence>
<dbReference type="eggNOG" id="COG3668">
    <property type="taxonomic scope" value="Bacteria"/>
</dbReference>
<dbReference type="RefSeq" id="WP_018083659.1">
    <property type="nucleotide sequence ID" value="NZ_AQWM01000039.1"/>
</dbReference>
<evidence type="ECO:0008006" key="5">
    <source>
        <dbReference type="Google" id="ProtNLM"/>
    </source>
</evidence>
<dbReference type="OrthoDB" id="8369899at2"/>
<comment type="caution">
    <text evidence="3">The sequence shown here is derived from an EMBL/GenBank/DDBJ whole genome shotgun (WGS) entry which is preliminary data.</text>
</comment>
<dbReference type="STRING" id="1121022.GCA_000376105_03975"/>
<accession>V4P846</accession>
<dbReference type="PANTHER" id="PTHR33755">
    <property type="entry name" value="TOXIN PARE1-RELATED"/>
    <property type="match status" value="1"/>
</dbReference>
<dbReference type="Pfam" id="PF05016">
    <property type="entry name" value="ParE_toxin"/>
    <property type="match status" value="1"/>
</dbReference>
<dbReference type="InterPro" id="IPR051803">
    <property type="entry name" value="TA_system_RelE-like_toxin"/>
</dbReference>
<reference evidence="3 4" key="1">
    <citation type="journal article" date="2014" name="Nature">
        <title>Sequential evolution of bacterial morphology by co-option of a developmental regulator.</title>
        <authorList>
            <person name="Jiang C."/>
            <person name="Brown P.J."/>
            <person name="Ducret A."/>
            <person name="Brun Y.V."/>
        </authorList>
    </citation>
    <scope>NUCLEOTIDE SEQUENCE [LARGE SCALE GENOMIC DNA]</scope>
    <source>
        <strain evidence="3 4">DSM 16100</strain>
    </source>
</reference>
<keyword evidence="4" id="KW-1185">Reference proteome</keyword>